<dbReference type="InterPro" id="IPR029063">
    <property type="entry name" value="SAM-dependent_MTases_sf"/>
</dbReference>
<dbReference type="Gene3D" id="3.40.50.150">
    <property type="entry name" value="Vaccinia Virus protein VP39"/>
    <property type="match status" value="1"/>
</dbReference>
<protein>
    <recommendedName>
        <fullName evidence="1">Methyltransferase domain-containing protein</fullName>
    </recommendedName>
</protein>
<evidence type="ECO:0000313" key="2">
    <source>
        <dbReference type="EMBL" id="AFK07629.1"/>
    </source>
</evidence>
<feature type="domain" description="Methyltransferase" evidence="1">
    <location>
        <begin position="49"/>
        <end position="93"/>
    </location>
</feature>
<dbReference type="eggNOG" id="COG2226">
    <property type="taxonomic scope" value="Bacteria"/>
</dbReference>
<accession>I2F6S6</accession>
<dbReference type="AlphaFoldDB" id="I2F6S6"/>
<dbReference type="CDD" id="cd02440">
    <property type="entry name" value="AdoMet_MTases"/>
    <property type="match status" value="1"/>
</dbReference>
<dbReference type="Pfam" id="PF13649">
    <property type="entry name" value="Methyltransf_25"/>
    <property type="match status" value="1"/>
</dbReference>
<dbReference type="SUPFAM" id="SSF53335">
    <property type="entry name" value="S-adenosyl-L-methionine-dependent methyltransferases"/>
    <property type="match status" value="1"/>
</dbReference>
<dbReference type="RefSeq" id="WP_014731421.1">
    <property type="nucleotide sequence ID" value="NC_017934.1"/>
</dbReference>
<organism evidence="2 3">
    <name type="scientific">Mesotoga prima MesG1.Ag.4.2</name>
    <dbReference type="NCBI Taxonomy" id="660470"/>
    <lineage>
        <taxon>Bacteria</taxon>
        <taxon>Thermotogati</taxon>
        <taxon>Thermotogota</taxon>
        <taxon>Thermotogae</taxon>
        <taxon>Kosmotogales</taxon>
        <taxon>Kosmotogaceae</taxon>
        <taxon>Mesotoga</taxon>
    </lineage>
</organism>
<dbReference type="InterPro" id="IPR041698">
    <property type="entry name" value="Methyltransf_25"/>
</dbReference>
<proteinExistence type="predicted"/>
<dbReference type="GeneID" id="87107745"/>
<dbReference type="EMBL" id="CP003532">
    <property type="protein sequence ID" value="AFK07629.1"/>
    <property type="molecule type" value="Genomic_DNA"/>
</dbReference>
<dbReference type="Proteomes" id="UP000002881">
    <property type="component" value="Chromosome"/>
</dbReference>
<dbReference type="KEGG" id="mpg:Theba_1986"/>
<reference evidence="2 3" key="1">
    <citation type="journal article" date="2012" name="Genome Biol. Evol.">
        <title>Genome Sequence of the Mesophilic Thermotogales Bacterium Mesotoga prima MesG1.Ag.4.2 Reveals the Largest Thermotogales Genome To Date.</title>
        <authorList>
            <person name="Zhaxybayeva O."/>
            <person name="Swithers K.S."/>
            <person name="Foght J."/>
            <person name="Green A.G."/>
            <person name="Bruce D."/>
            <person name="Detter C."/>
            <person name="Han S."/>
            <person name="Teshima H."/>
            <person name="Han J."/>
            <person name="Woyke T."/>
            <person name="Pitluck S."/>
            <person name="Nolan M."/>
            <person name="Ivanova N."/>
            <person name="Pati A."/>
            <person name="Land M.L."/>
            <person name="Dlutek M."/>
            <person name="Doolittle W.F."/>
            <person name="Noll K.M."/>
            <person name="Nesbo C.L."/>
        </authorList>
    </citation>
    <scope>NUCLEOTIDE SEQUENCE [LARGE SCALE GENOMIC DNA]</scope>
    <source>
        <strain evidence="3">mesG1.Ag.4.2</strain>
    </source>
</reference>
<keyword evidence="3" id="KW-1185">Reference proteome</keyword>
<gene>
    <name evidence="2" type="ORF">Theba_1986</name>
</gene>
<name>I2F6S6_9BACT</name>
<evidence type="ECO:0000313" key="3">
    <source>
        <dbReference type="Proteomes" id="UP000002881"/>
    </source>
</evidence>
<sequence length="169" mass="19191">MSRYWETMRAFFDRGADSCESHMKNNVKESAAFYGEMARLVPVTTGIRILYLGCGTGLEIDEIFKLNSTARVTGIDLSEKMLEILRSKYEGKKGTTNLLPVPTSKSNCRWRDSTLPFRFNRCTTSDKNKSYRSTGRFSAVRGVIEHISKPITLSVLRLRRWSCSTDTGL</sequence>
<dbReference type="HOGENOM" id="CLU_1576656_0_0_0"/>
<evidence type="ECO:0000259" key="1">
    <source>
        <dbReference type="Pfam" id="PF13649"/>
    </source>
</evidence>